<evidence type="ECO:0000313" key="2">
    <source>
        <dbReference type="EMBL" id="TQB69891.1"/>
    </source>
</evidence>
<dbReference type="EMBL" id="VIFY01000131">
    <property type="protein sequence ID" value="TQB69891.1"/>
    <property type="molecule type" value="Genomic_DNA"/>
</dbReference>
<dbReference type="Proteomes" id="UP000319663">
    <property type="component" value="Unassembled WGS sequence"/>
</dbReference>
<evidence type="ECO:0000313" key="3">
    <source>
        <dbReference type="Proteomes" id="UP000319663"/>
    </source>
</evidence>
<keyword evidence="3" id="KW-1185">Reference proteome</keyword>
<name>A0A507QQG4_MONPU</name>
<proteinExistence type="predicted"/>
<protein>
    <submittedName>
        <fullName evidence="2">Uncharacterized protein</fullName>
    </submittedName>
</protein>
<feature type="region of interest" description="Disordered" evidence="1">
    <location>
        <begin position="29"/>
        <end position="53"/>
    </location>
</feature>
<gene>
    <name evidence="2" type="ORF">MPDQ_001252</name>
</gene>
<sequence length="185" mass="20552">MFPQLVAVEVATPDLRQLALSPVADAISPERQLSSPSNEGIEAGYPSKPDRYPPPFETADVRRLIFVSFADTINFENAEGSESLSNRQFTITTTSIRIIQWSRHLAFAPDEHVNVGNGTRHFSNQWSASSVPMMDTGPFSKFWGAGGPSIETMRQSRPWSEDLPTFSTPSFLGTKDWVKILYLDG</sequence>
<reference evidence="2 3" key="1">
    <citation type="submission" date="2019-06" db="EMBL/GenBank/DDBJ databases">
        <title>Wine fermentation using esterase from Monascus purpureus.</title>
        <authorList>
            <person name="Geng C."/>
            <person name="Zhang Y."/>
        </authorList>
    </citation>
    <scope>NUCLEOTIDE SEQUENCE [LARGE SCALE GENOMIC DNA]</scope>
    <source>
        <strain evidence="2">HQ1</strain>
    </source>
</reference>
<dbReference type="STRING" id="5098.A0A507QQG4"/>
<evidence type="ECO:0000256" key="1">
    <source>
        <dbReference type="SAM" id="MobiDB-lite"/>
    </source>
</evidence>
<comment type="caution">
    <text evidence="2">The sequence shown here is derived from an EMBL/GenBank/DDBJ whole genome shotgun (WGS) entry which is preliminary data.</text>
</comment>
<organism evidence="2 3">
    <name type="scientific">Monascus purpureus</name>
    <name type="common">Red mold</name>
    <name type="synonym">Monascus anka</name>
    <dbReference type="NCBI Taxonomy" id="5098"/>
    <lineage>
        <taxon>Eukaryota</taxon>
        <taxon>Fungi</taxon>
        <taxon>Dikarya</taxon>
        <taxon>Ascomycota</taxon>
        <taxon>Pezizomycotina</taxon>
        <taxon>Eurotiomycetes</taxon>
        <taxon>Eurotiomycetidae</taxon>
        <taxon>Eurotiales</taxon>
        <taxon>Aspergillaceae</taxon>
        <taxon>Monascus</taxon>
    </lineage>
</organism>
<accession>A0A507QQG4</accession>
<dbReference type="AlphaFoldDB" id="A0A507QQG4"/>